<comment type="caution">
    <text evidence="1">The sequence shown here is derived from an EMBL/GenBank/DDBJ whole genome shotgun (WGS) entry which is preliminary data.</text>
</comment>
<name>A0AC61S9D9_9EURY</name>
<protein>
    <submittedName>
        <fullName evidence="1">Sarcinarray family MAST domain-containing protein</fullName>
    </submittedName>
</protein>
<gene>
    <name evidence="1" type="ORF">C5S46_06550</name>
</gene>
<organism evidence="1 2">
    <name type="scientific">Candidatus Methanomarinus sp</name>
    <dbReference type="NCBI Taxonomy" id="3386244"/>
    <lineage>
        <taxon>Archaea</taxon>
        <taxon>Methanobacteriati</taxon>
        <taxon>Methanobacteriota</taxon>
        <taxon>Stenosarchaea group</taxon>
        <taxon>Methanomicrobia</taxon>
        <taxon>Methanosarcinales</taxon>
        <taxon>ANME-2 cluster</taxon>
        <taxon>Candidatus Methanocomedenaceae</taxon>
        <taxon>Candidatus Methanomarinus</taxon>
    </lineage>
</organism>
<reference evidence="1" key="1">
    <citation type="submission" date="2018-09" db="EMBL/GenBank/DDBJ databases">
        <title>A genomic encyclopedia of anaerobic methanotrophic archaea.</title>
        <authorList>
            <person name="Skennerton C.T."/>
            <person name="Chadwick G.L."/>
            <person name="Laso-Perez R."/>
            <person name="Leu A.O."/>
            <person name="Speth D.R."/>
            <person name="Yu H."/>
            <person name="Morgan-Lang C."/>
            <person name="Hatzenpichler R."/>
            <person name="Goudeau D."/>
            <person name="Malmstrom R."/>
            <person name="Woyke T."/>
            <person name="Hallam S."/>
            <person name="Tyson G.W."/>
            <person name="Wegener G."/>
            <person name="Boetius A."/>
            <person name="Orphan V.J."/>
        </authorList>
    </citation>
    <scope>NUCLEOTIDE SEQUENCE</scope>
    <source>
        <strain evidence="1">CONS3730D10UFb2</strain>
    </source>
</reference>
<sequence length="204" mass="22526">MVYMKYKIIKTALSVIVFCIIIQSCTAGENEYGIVKAWCNNQPATVEGVVLKINEPVEIKVEVTSKVDASFIAVILREPGVTKSFDVISGPSDFGEYISEDDIQSGWLKTYTWTICPNGNWTDGNAPINIFVQFSKEIDDVLFIQYSIANPHILDEQYSGSNPSHTTTTSSSTNQSQSNSSPSFGIIAALLSVALVVMWRQRKI</sequence>
<dbReference type="Proteomes" id="UP000315423">
    <property type="component" value="Unassembled WGS sequence"/>
</dbReference>
<evidence type="ECO:0000313" key="1">
    <source>
        <dbReference type="EMBL" id="TKY91306.1"/>
    </source>
</evidence>
<accession>A0AC61S9D9</accession>
<proteinExistence type="predicted"/>
<evidence type="ECO:0000313" key="2">
    <source>
        <dbReference type="Proteomes" id="UP000315423"/>
    </source>
</evidence>
<dbReference type="EMBL" id="QYBA01000220">
    <property type="protein sequence ID" value="TKY91306.1"/>
    <property type="molecule type" value="Genomic_DNA"/>
</dbReference>